<proteinExistence type="inferred from homology"/>
<comment type="similarity">
    <text evidence="1">Belongs to the membrane fusion protein (MFP) (TC 8.A.1) family.</text>
</comment>
<dbReference type="Gene3D" id="2.40.50.100">
    <property type="match status" value="1"/>
</dbReference>
<dbReference type="NCBIfam" id="TIGR01730">
    <property type="entry name" value="RND_mfp"/>
    <property type="match status" value="1"/>
</dbReference>
<accession>A0A437R2F1</accession>
<feature type="domain" description="CusB-like beta-barrel" evidence="4">
    <location>
        <begin position="220"/>
        <end position="280"/>
    </location>
</feature>
<dbReference type="Pfam" id="PF25954">
    <property type="entry name" value="Beta-barrel_RND_2"/>
    <property type="match status" value="1"/>
</dbReference>
<dbReference type="Pfam" id="PF25917">
    <property type="entry name" value="BSH_RND"/>
    <property type="match status" value="1"/>
</dbReference>
<feature type="domain" description="Multidrug resistance protein MdtA-like barrel-sandwich hybrid" evidence="3">
    <location>
        <begin position="66"/>
        <end position="206"/>
    </location>
</feature>
<evidence type="ECO:0000313" key="5">
    <source>
        <dbReference type="EMBL" id="RVU40892.1"/>
    </source>
</evidence>
<evidence type="ECO:0000313" key="6">
    <source>
        <dbReference type="Proteomes" id="UP000283077"/>
    </source>
</evidence>
<dbReference type="GO" id="GO:0015562">
    <property type="term" value="F:efflux transmembrane transporter activity"/>
    <property type="evidence" value="ECO:0007669"/>
    <property type="project" value="TreeGrafter"/>
</dbReference>
<evidence type="ECO:0000259" key="4">
    <source>
        <dbReference type="Pfam" id="PF25954"/>
    </source>
</evidence>
<dbReference type="Gene3D" id="2.40.420.20">
    <property type="match status" value="1"/>
</dbReference>
<protein>
    <submittedName>
        <fullName evidence="5">Efflux RND transporter periplasmic adaptor subunit</fullName>
    </submittedName>
</protein>
<keyword evidence="2" id="KW-0175">Coiled coil</keyword>
<feature type="coiled-coil region" evidence="2">
    <location>
        <begin position="144"/>
        <end position="178"/>
    </location>
</feature>
<dbReference type="PROSITE" id="PS51257">
    <property type="entry name" value="PROKAR_LIPOPROTEIN"/>
    <property type="match status" value="1"/>
</dbReference>
<evidence type="ECO:0000256" key="2">
    <source>
        <dbReference type="SAM" id="Coils"/>
    </source>
</evidence>
<reference evidence="5 6" key="1">
    <citation type="submission" date="2019-01" db="EMBL/GenBank/DDBJ databases">
        <authorList>
            <person name="Chen W.-M."/>
        </authorList>
    </citation>
    <scope>NUCLEOTIDE SEQUENCE [LARGE SCALE GENOMIC DNA]</scope>
    <source>
        <strain evidence="5 6">KYPC3</strain>
    </source>
</reference>
<dbReference type="Gene3D" id="2.40.30.170">
    <property type="match status" value="1"/>
</dbReference>
<evidence type="ECO:0000256" key="1">
    <source>
        <dbReference type="ARBA" id="ARBA00009477"/>
    </source>
</evidence>
<dbReference type="AlphaFoldDB" id="A0A437R2F1"/>
<sequence>MKHQTKIIALMVFALLQGCGESAPSTETKDEKPVTLSLVAADLLSLQQGDLSRGPMISGSLQPVIKAELNAEVSGIVTQVLKDNGDLVKAGELLVQLDQTTYRDKLMSAQEAERSAAVTSDQAAKQLRRMQSLNKQGLVTAELLESAEIKANQSQSELASAKARLVEARQQLDRTAVRAPFAGVVSVRKTSAGDTAQIGKALMVVIDPASMRFEGFIAADQVGQVKVGQAVNFKINGYQDQRFDGVVERINPAANENTRQVQLFVAIDNKKDLVAGLYAEGFIAVANQQSLMVPPSVLVQEGDNSFVWQLVDKKLKKVKVTTGGRDPRWGTVELLSGINIGDQVLRHPHGALVDGAAVTLDQVLSDKPAEKSPVKETAAVAVAGN</sequence>
<dbReference type="PANTHER" id="PTHR30469">
    <property type="entry name" value="MULTIDRUG RESISTANCE PROTEIN MDTA"/>
    <property type="match status" value="1"/>
</dbReference>
<dbReference type="OrthoDB" id="2110899at2"/>
<dbReference type="Gene3D" id="1.10.287.470">
    <property type="entry name" value="Helix hairpin bin"/>
    <property type="match status" value="1"/>
</dbReference>
<evidence type="ECO:0000259" key="3">
    <source>
        <dbReference type="Pfam" id="PF25917"/>
    </source>
</evidence>
<name>A0A437R2F1_9GAMM</name>
<keyword evidence="6" id="KW-1185">Reference proteome</keyword>
<dbReference type="GO" id="GO:1990281">
    <property type="term" value="C:efflux pump complex"/>
    <property type="evidence" value="ECO:0007669"/>
    <property type="project" value="TreeGrafter"/>
</dbReference>
<dbReference type="InterPro" id="IPR058792">
    <property type="entry name" value="Beta-barrel_RND_2"/>
</dbReference>
<dbReference type="RefSeq" id="WP_127697901.1">
    <property type="nucleotide sequence ID" value="NZ_SACS01000003.1"/>
</dbReference>
<dbReference type="InterPro" id="IPR006143">
    <property type="entry name" value="RND_pump_MFP"/>
</dbReference>
<gene>
    <name evidence="5" type="ORF">EOE67_04785</name>
</gene>
<dbReference type="SUPFAM" id="SSF111369">
    <property type="entry name" value="HlyD-like secretion proteins"/>
    <property type="match status" value="1"/>
</dbReference>
<dbReference type="Proteomes" id="UP000283077">
    <property type="component" value="Unassembled WGS sequence"/>
</dbReference>
<comment type="caution">
    <text evidence="5">The sequence shown here is derived from an EMBL/GenBank/DDBJ whole genome shotgun (WGS) entry which is preliminary data.</text>
</comment>
<organism evidence="5 6">
    <name type="scientific">Rheinheimera riviphila</name>
    <dbReference type="NCBI Taxonomy" id="1834037"/>
    <lineage>
        <taxon>Bacteria</taxon>
        <taxon>Pseudomonadati</taxon>
        <taxon>Pseudomonadota</taxon>
        <taxon>Gammaproteobacteria</taxon>
        <taxon>Chromatiales</taxon>
        <taxon>Chromatiaceae</taxon>
        <taxon>Rheinheimera</taxon>
    </lineage>
</organism>
<dbReference type="InterPro" id="IPR058625">
    <property type="entry name" value="MdtA-like_BSH"/>
</dbReference>
<dbReference type="EMBL" id="SACS01000003">
    <property type="protein sequence ID" value="RVU40892.1"/>
    <property type="molecule type" value="Genomic_DNA"/>
</dbReference>